<comment type="caution">
    <text evidence="7">The sequence shown here is derived from an EMBL/GenBank/DDBJ whole genome shotgun (WGS) entry which is preliminary data.</text>
</comment>
<dbReference type="Pfam" id="PF01170">
    <property type="entry name" value="UPF0020"/>
    <property type="match status" value="1"/>
</dbReference>
<evidence type="ECO:0000313" key="7">
    <source>
        <dbReference type="EMBL" id="MPC32869.1"/>
    </source>
</evidence>
<keyword evidence="4" id="KW-0694">RNA-binding</keyword>
<dbReference type="SUPFAM" id="SSF53335">
    <property type="entry name" value="S-adenosyl-L-methionine-dependent methyltransferases"/>
    <property type="match status" value="1"/>
</dbReference>
<evidence type="ECO:0000256" key="3">
    <source>
        <dbReference type="ARBA" id="ARBA00022694"/>
    </source>
</evidence>
<dbReference type="SMART" id="SM00981">
    <property type="entry name" value="THUMP"/>
    <property type="match status" value="1"/>
</dbReference>
<evidence type="ECO:0000259" key="6">
    <source>
        <dbReference type="PROSITE" id="PS51165"/>
    </source>
</evidence>
<sequence>MVKKFSFEDQRERSFEKLYKFAEKQDWRKGMQVWKDVVSYPEEPIKKVVPLKNEYCCPRPDVDLKKMKLLSPVLKNLPENVVPEHLRNDKGLSVVDDSSKQKEKSEELPSTAPTEAVASGPKFRVSCSRTGSNHKFGSPEAARQFGAGVNEMFMWPVDLTNFDLEILLCIDTEFVYVAVSLTREPLFKRNLTNFGRTNLRSTVCHNMVRLATPQLGEVVLDPMCGGATIPMEGSLTHRQAFHLGGDNYGQAVKRSRENINNLLKKGKSMAVDVAWWDATKLPLRNQCVDVVVSDLPFGKRSGSVADNRILYYRSLVELARVTKMKTGRAVLLTYDKRSMIKNIKRVHTLWKSGASRTVNIGGLPAVIYTLYRTSQLSLSDCNEDSKVSETCTDHDLV</sequence>
<dbReference type="InterPro" id="IPR029063">
    <property type="entry name" value="SAM-dependent_MTases_sf"/>
</dbReference>
<feature type="compositionally biased region" description="Basic and acidic residues" evidence="5">
    <location>
        <begin position="97"/>
        <end position="107"/>
    </location>
</feature>
<feature type="region of interest" description="Disordered" evidence="5">
    <location>
        <begin position="92"/>
        <end position="122"/>
    </location>
</feature>
<dbReference type="GO" id="GO:0016423">
    <property type="term" value="F:tRNA (guanine) methyltransferase activity"/>
    <property type="evidence" value="ECO:0007669"/>
    <property type="project" value="TreeGrafter"/>
</dbReference>
<dbReference type="OrthoDB" id="47730at2759"/>
<dbReference type="Gene3D" id="3.30.2130.30">
    <property type="match status" value="1"/>
</dbReference>
<reference evidence="7 8" key="1">
    <citation type="submission" date="2019-05" db="EMBL/GenBank/DDBJ databases">
        <title>Another draft genome of Portunus trituberculatus and its Hox gene families provides insights of decapod evolution.</title>
        <authorList>
            <person name="Jeong J.-H."/>
            <person name="Song I."/>
            <person name="Kim S."/>
            <person name="Choi T."/>
            <person name="Kim D."/>
            <person name="Ryu S."/>
            <person name="Kim W."/>
        </authorList>
    </citation>
    <scope>NUCLEOTIDE SEQUENCE [LARGE SCALE GENOMIC DNA]</scope>
    <source>
        <tissue evidence="7">Muscle</tissue>
    </source>
</reference>
<dbReference type="EMBL" id="VSRR010002711">
    <property type="protein sequence ID" value="MPC32869.1"/>
    <property type="molecule type" value="Genomic_DNA"/>
</dbReference>
<dbReference type="AlphaFoldDB" id="A0A5B7EI01"/>
<protein>
    <submittedName>
        <fullName evidence="7">THUMP domain-containing protein 3</fullName>
    </submittedName>
</protein>
<accession>A0A5B7EI01</accession>
<evidence type="ECO:0000256" key="4">
    <source>
        <dbReference type="PROSITE-ProRule" id="PRU00529"/>
    </source>
</evidence>
<dbReference type="InterPro" id="IPR000241">
    <property type="entry name" value="RlmKL-like_Mtase"/>
</dbReference>
<dbReference type="InterPro" id="IPR004114">
    <property type="entry name" value="THUMP_dom"/>
</dbReference>
<dbReference type="PANTHER" id="PTHR14911">
    <property type="entry name" value="THUMP DOMAIN-CONTAINING"/>
    <property type="match status" value="1"/>
</dbReference>
<evidence type="ECO:0000256" key="5">
    <source>
        <dbReference type="SAM" id="MobiDB-lite"/>
    </source>
</evidence>
<evidence type="ECO:0000256" key="1">
    <source>
        <dbReference type="ARBA" id="ARBA00004496"/>
    </source>
</evidence>
<evidence type="ECO:0000256" key="2">
    <source>
        <dbReference type="ARBA" id="ARBA00022603"/>
    </source>
</evidence>
<name>A0A5B7EI01_PORTR</name>
<comment type="subcellular location">
    <subcellularLocation>
        <location evidence="1">Cytoplasm</location>
    </subcellularLocation>
</comment>
<dbReference type="GO" id="GO:0005737">
    <property type="term" value="C:cytoplasm"/>
    <property type="evidence" value="ECO:0007669"/>
    <property type="project" value="UniProtKB-SubCell"/>
</dbReference>
<dbReference type="SUPFAM" id="SSF143437">
    <property type="entry name" value="THUMP domain-like"/>
    <property type="match status" value="1"/>
</dbReference>
<evidence type="ECO:0000313" key="8">
    <source>
        <dbReference type="Proteomes" id="UP000324222"/>
    </source>
</evidence>
<proteinExistence type="predicted"/>
<feature type="domain" description="THUMP" evidence="6">
    <location>
        <begin position="80"/>
        <end position="181"/>
    </location>
</feature>
<organism evidence="7 8">
    <name type="scientific">Portunus trituberculatus</name>
    <name type="common">Swimming crab</name>
    <name type="synonym">Neptunus trituberculatus</name>
    <dbReference type="NCBI Taxonomy" id="210409"/>
    <lineage>
        <taxon>Eukaryota</taxon>
        <taxon>Metazoa</taxon>
        <taxon>Ecdysozoa</taxon>
        <taxon>Arthropoda</taxon>
        <taxon>Crustacea</taxon>
        <taxon>Multicrustacea</taxon>
        <taxon>Malacostraca</taxon>
        <taxon>Eumalacostraca</taxon>
        <taxon>Eucarida</taxon>
        <taxon>Decapoda</taxon>
        <taxon>Pleocyemata</taxon>
        <taxon>Brachyura</taxon>
        <taxon>Eubrachyura</taxon>
        <taxon>Portunoidea</taxon>
        <taxon>Portunidae</taxon>
        <taxon>Portuninae</taxon>
        <taxon>Portunus</taxon>
    </lineage>
</organism>
<dbReference type="GO" id="GO:0003723">
    <property type="term" value="F:RNA binding"/>
    <property type="evidence" value="ECO:0007669"/>
    <property type="project" value="UniProtKB-UniRule"/>
</dbReference>
<keyword evidence="2" id="KW-0808">Transferase</keyword>
<dbReference type="PANTHER" id="PTHR14911:SF13">
    <property type="entry name" value="TRNA (GUANINE(6)-N2)-METHYLTRANSFERASE THUMP3"/>
    <property type="match status" value="1"/>
</dbReference>
<dbReference type="Pfam" id="PF02926">
    <property type="entry name" value="THUMP"/>
    <property type="match status" value="1"/>
</dbReference>
<keyword evidence="8" id="KW-1185">Reference proteome</keyword>
<dbReference type="GO" id="GO:0043527">
    <property type="term" value="C:tRNA methyltransferase complex"/>
    <property type="evidence" value="ECO:0007669"/>
    <property type="project" value="UniProtKB-ARBA"/>
</dbReference>
<gene>
    <name evidence="7" type="primary">THUMPD3</name>
    <name evidence="7" type="ORF">E2C01_026201</name>
</gene>
<dbReference type="FunFam" id="3.40.50.150:FF:000073">
    <property type="entry name" value="THUMP domain containing 3"/>
    <property type="match status" value="1"/>
</dbReference>
<keyword evidence="3" id="KW-0819">tRNA processing</keyword>
<dbReference type="GO" id="GO:0030488">
    <property type="term" value="P:tRNA methylation"/>
    <property type="evidence" value="ECO:0007669"/>
    <property type="project" value="TreeGrafter"/>
</dbReference>
<dbReference type="Gene3D" id="3.40.50.150">
    <property type="entry name" value="Vaccinia Virus protein VP39"/>
    <property type="match status" value="1"/>
</dbReference>
<dbReference type="PROSITE" id="PS51165">
    <property type="entry name" value="THUMP"/>
    <property type="match status" value="1"/>
</dbReference>
<keyword evidence="2" id="KW-0489">Methyltransferase</keyword>
<dbReference type="Proteomes" id="UP000324222">
    <property type="component" value="Unassembled WGS sequence"/>
</dbReference>